<reference evidence="3" key="1">
    <citation type="journal article" date="2014" name="Int. J. Syst. Evol. Microbiol.">
        <title>Complete genome sequence of Corynebacterium casei LMG S-19264T (=DSM 44701T), isolated from a smear-ripened cheese.</title>
        <authorList>
            <consortium name="US DOE Joint Genome Institute (JGI-PGF)"/>
            <person name="Walter F."/>
            <person name="Albersmeier A."/>
            <person name="Kalinowski J."/>
            <person name="Ruckert C."/>
        </authorList>
    </citation>
    <scope>NUCLEOTIDE SEQUENCE</scope>
    <source>
        <strain evidence="3">CGMCC 1.15448</strain>
    </source>
</reference>
<keyword evidence="1" id="KW-0732">Signal</keyword>
<reference evidence="3" key="2">
    <citation type="submission" date="2020-09" db="EMBL/GenBank/DDBJ databases">
        <authorList>
            <person name="Sun Q."/>
            <person name="Zhou Y."/>
        </authorList>
    </citation>
    <scope>NUCLEOTIDE SEQUENCE</scope>
    <source>
        <strain evidence="3">CGMCC 1.15448</strain>
    </source>
</reference>
<protein>
    <submittedName>
        <fullName evidence="3">Alpha/beta hydrolase</fullName>
    </submittedName>
</protein>
<feature type="chain" id="PRO_5035278229" evidence="1">
    <location>
        <begin position="28"/>
        <end position="265"/>
    </location>
</feature>
<accession>A0A8J2XTD6</accession>
<name>A0A8J2XTD6_9BACT</name>
<evidence type="ECO:0000259" key="2">
    <source>
        <dbReference type="Pfam" id="PF12697"/>
    </source>
</evidence>
<organism evidence="3 4">
    <name type="scientific">Puia dinghuensis</name>
    <dbReference type="NCBI Taxonomy" id="1792502"/>
    <lineage>
        <taxon>Bacteria</taxon>
        <taxon>Pseudomonadati</taxon>
        <taxon>Bacteroidota</taxon>
        <taxon>Chitinophagia</taxon>
        <taxon>Chitinophagales</taxon>
        <taxon>Chitinophagaceae</taxon>
        <taxon>Puia</taxon>
    </lineage>
</organism>
<proteinExistence type="predicted"/>
<dbReference type="PANTHER" id="PTHR37017:SF11">
    <property type="entry name" value="ESTERASE_LIPASE_THIOESTERASE DOMAIN-CONTAINING PROTEIN"/>
    <property type="match status" value="1"/>
</dbReference>
<dbReference type="AlphaFoldDB" id="A0A8J2XTD6"/>
<gene>
    <name evidence="3" type="ORF">GCM10011511_27330</name>
</gene>
<dbReference type="InterPro" id="IPR029058">
    <property type="entry name" value="AB_hydrolase_fold"/>
</dbReference>
<dbReference type="Pfam" id="PF12697">
    <property type="entry name" value="Abhydrolase_6"/>
    <property type="match status" value="1"/>
</dbReference>
<evidence type="ECO:0000256" key="1">
    <source>
        <dbReference type="SAM" id="SignalP"/>
    </source>
</evidence>
<dbReference type="RefSeq" id="WP_188932537.1">
    <property type="nucleotide sequence ID" value="NZ_BMJC01000003.1"/>
</dbReference>
<keyword evidence="3" id="KW-0378">Hydrolase</keyword>
<dbReference type="SUPFAM" id="SSF53474">
    <property type="entry name" value="alpha/beta-Hydrolases"/>
    <property type="match status" value="1"/>
</dbReference>
<dbReference type="InterPro" id="IPR000073">
    <property type="entry name" value="AB_hydrolase_1"/>
</dbReference>
<evidence type="ECO:0000313" key="3">
    <source>
        <dbReference type="EMBL" id="GGB02579.1"/>
    </source>
</evidence>
<keyword evidence="4" id="KW-1185">Reference proteome</keyword>
<dbReference type="PANTHER" id="PTHR37017">
    <property type="entry name" value="AB HYDROLASE-1 DOMAIN-CONTAINING PROTEIN-RELATED"/>
    <property type="match status" value="1"/>
</dbReference>
<dbReference type="InterPro" id="IPR052897">
    <property type="entry name" value="Sec-Metab_Biosynth_Hydrolase"/>
</dbReference>
<feature type="domain" description="AB hydrolase-1" evidence="2">
    <location>
        <begin position="46"/>
        <end position="258"/>
    </location>
</feature>
<feature type="signal peptide" evidence="1">
    <location>
        <begin position="1"/>
        <end position="27"/>
    </location>
</feature>
<dbReference type="EMBL" id="BMJC01000003">
    <property type="protein sequence ID" value="GGB02579.1"/>
    <property type="molecule type" value="Genomic_DNA"/>
</dbReference>
<evidence type="ECO:0000313" key="4">
    <source>
        <dbReference type="Proteomes" id="UP000607559"/>
    </source>
</evidence>
<comment type="caution">
    <text evidence="3">The sequence shown here is derived from an EMBL/GenBank/DDBJ whole genome shotgun (WGS) entry which is preliminary data.</text>
</comment>
<dbReference type="Gene3D" id="3.40.50.1820">
    <property type="entry name" value="alpha/beta hydrolase"/>
    <property type="match status" value="1"/>
</dbReference>
<dbReference type="Proteomes" id="UP000607559">
    <property type="component" value="Unassembled WGS sequence"/>
</dbReference>
<sequence length="265" mass="27756">MKNSIFLNSIKAISVAGSLLMGAIVTGAGTSPVKPHSHAATRVNNIVLVHGAWADGSGWEGVYKILKGKGYNVTVVSNPNTSLAEDVRITKAVLAQQDGPVILVGHSYGGAIITEAGDESIVKGLVYVAAFAPDAGESLFKMQQGAPADPNSPVLPPKDGFIWLDRAKFHAAFCADVPAAQADFMAASQVPPGLAAFSTDLTTAAWKNKKSWYIVSKQDHMIPPDVERSMAKRAGSVVTEIDASHAVYVSHPAEVAAVIEKAANN</sequence>
<dbReference type="GO" id="GO:0016787">
    <property type="term" value="F:hydrolase activity"/>
    <property type="evidence" value="ECO:0007669"/>
    <property type="project" value="UniProtKB-KW"/>
</dbReference>